<dbReference type="Pfam" id="PF25612">
    <property type="entry name" value="DUF7940"/>
    <property type="match status" value="1"/>
</dbReference>
<organism evidence="2 3">
    <name type="scientific">Rhizobium lentis</name>
    <dbReference type="NCBI Taxonomy" id="1138194"/>
    <lineage>
        <taxon>Bacteria</taxon>
        <taxon>Pseudomonadati</taxon>
        <taxon>Pseudomonadota</taxon>
        <taxon>Alphaproteobacteria</taxon>
        <taxon>Hyphomicrobiales</taxon>
        <taxon>Rhizobiaceae</taxon>
        <taxon>Rhizobium/Agrobacterium group</taxon>
        <taxon>Rhizobium</taxon>
    </lineage>
</organism>
<proteinExistence type="predicted"/>
<protein>
    <recommendedName>
        <fullName evidence="4">Transmembrane protein</fullName>
    </recommendedName>
</protein>
<keyword evidence="1" id="KW-0472">Membrane</keyword>
<feature type="transmembrane region" description="Helical" evidence="1">
    <location>
        <begin position="12"/>
        <end position="32"/>
    </location>
</feature>
<comment type="caution">
    <text evidence="2">The sequence shown here is derived from an EMBL/GenBank/DDBJ whole genome shotgun (WGS) entry which is preliminary data.</text>
</comment>
<keyword evidence="1" id="KW-0812">Transmembrane</keyword>
<evidence type="ECO:0000256" key="1">
    <source>
        <dbReference type="SAM" id="Phobius"/>
    </source>
</evidence>
<sequence length="85" mass="9554">MLVHNWREVLRRAWSVRLMALAFLFIILEPIYNFVAATWVSRNIYIQLAMSAITGLLAVAAIIARIFVQQKVSGDLANGKPPEEG</sequence>
<accession>A0A9Q3M680</accession>
<dbReference type="EMBL" id="JABDYC010000001">
    <property type="protein sequence ID" value="MBX5021239.1"/>
    <property type="molecule type" value="Genomic_DNA"/>
</dbReference>
<dbReference type="Proteomes" id="UP000749740">
    <property type="component" value="Unassembled WGS sequence"/>
</dbReference>
<dbReference type="RefSeq" id="WP_207241886.1">
    <property type="nucleotide sequence ID" value="NZ_CP071454.1"/>
</dbReference>
<dbReference type="AlphaFoldDB" id="A0A9Q3M680"/>
<evidence type="ECO:0008006" key="4">
    <source>
        <dbReference type="Google" id="ProtNLM"/>
    </source>
</evidence>
<evidence type="ECO:0000313" key="3">
    <source>
        <dbReference type="Proteomes" id="UP000749740"/>
    </source>
</evidence>
<keyword evidence="1" id="KW-1133">Transmembrane helix</keyword>
<feature type="transmembrane region" description="Helical" evidence="1">
    <location>
        <begin position="44"/>
        <end position="68"/>
    </location>
</feature>
<reference evidence="2" key="1">
    <citation type="submission" date="2020-04" db="EMBL/GenBank/DDBJ databases">
        <title>Global-level population genomics: horizontal gene transfer, symbiosis and evolution in Rhizobia.</title>
        <authorList>
            <person name="Gai Y."/>
        </authorList>
    </citation>
    <scope>NUCLEOTIDE SEQUENCE</scope>
    <source>
        <strain evidence="2">BLR57</strain>
    </source>
</reference>
<name>A0A9Q3M680_9HYPH</name>
<evidence type="ECO:0000313" key="2">
    <source>
        <dbReference type="EMBL" id="MBX5021239.1"/>
    </source>
</evidence>
<dbReference type="InterPro" id="IPR057700">
    <property type="entry name" value="DUF7940"/>
</dbReference>
<dbReference type="GeneID" id="66141725"/>
<gene>
    <name evidence="2" type="ORF">HJB63_01355</name>
</gene>